<evidence type="ECO:0000313" key="3">
    <source>
        <dbReference type="Proteomes" id="UP000594422"/>
    </source>
</evidence>
<evidence type="ECO:0000313" key="2">
    <source>
        <dbReference type="EMBL" id="QPI18504.1"/>
    </source>
</evidence>
<dbReference type="KEGG" id="vg:77951614"/>
<feature type="transmembrane region" description="Helical" evidence="1">
    <location>
        <begin position="6"/>
        <end position="25"/>
    </location>
</feature>
<evidence type="ECO:0000256" key="1">
    <source>
        <dbReference type="SAM" id="Phobius"/>
    </source>
</evidence>
<proteinExistence type="predicted"/>
<feature type="transmembrane region" description="Helical" evidence="1">
    <location>
        <begin position="46"/>
        <end position="69"/>
    </location>
</feature>
<keyword evidence="1" id="KW-0812">Transmembrane</keyword>
<reference evidence="2 3" key="1">
    <citation type="submission" date="2020-10" db="EMBL/GenBank/DDBJ databases">
        <title>Novel bacteriophages targeting Providencia spp. as potential agents for phage therapy.</title>
        <authorList>
            <person name="Rakov C."/>
            <person name="Alkalay-Oren S."/>
            <person name="Coppenhagen-Glazer S."/>
            <person name="Hazan R."/>
        </authorList>
    </citation>
    <scope>NUCLEOTIDE SEQUENCE [LARGE SCALE GENOMIC DNA]</scope>
</reference>
<keyword evidence="1" id="KW-1133">Transmembrane helix</keyword>
<dbReference type="EMBL" id="MW057861">
    <property type="protein sequence ID" value="QPI18504.1"/>
    <property type="molecule type" value="Genomic_DNA"/>
</dbReference>
<sequence>MMYQAIGFITYVLSSMFVIYTGLQYKYVSKYACDKRPQLRDQQKTCLRWFGVAAFVFLVVVGFNMLFIMPRLK</sequence>
<protein>
    <submittedName>
        <fullName evidence="2">Uncharacterized protein</fullName>
    </submittedName>
</protein>
<dbReference type="RefSeq" id="YP_010675291.1">
    <property type="nucleotide sequence ID" value="NC_071001.1"/>
</dbReference>
<keyword evidence="1" id="KW-0472">Membrane</keyword>
<dbReference type="Proteomes" id="UP000594422">
    <property type="component" value="Segment"/>
</dbReference>
<accession>A0A7S9SWE4</accession>
<keyword evidence="3" id="KW-1185">Reference proteome</keyword>
<organism evidence="2 3">
    <name type="scientific">Providencia phage PSTCR7</name>
    <dbReference type="NCBI Taxonomy" id="2783549"/>
    <lineage>
        <taxon>Viruses</taxon>
        <taxon>Duplodnaviria</taxon>
        <taxon>Heunggongvirae</taxon>
        <taxon>Uroviricota</taxon>
        <taxon>Caudoviricetes</taxon>
        <taxon>Craquatrovirus</taxon>
        <taxon>Craquatrovirus PSTCR7</taxon>
    </lineage>
</organism>
<name>A0A7S9SWE4_9CAUD</name>
<dbReference type="GeneID" id="77951614"/>